<accession>A0ABT5LIT4</accession>
<evidence type="ECO:0000313" key="2">
    <source>
        <dbReference type="EMBL" id="MDC9591021.1"/>
    </source>
</evidence>
<proteinExistence type="predicted"/>
<dbReference type="InterPro" id="IPR029077">
    <property type="entry name" value="Imm45"/>
</dbReference>
<evidence type="ECO:0000313" key="3">
    <source>
        <dbReference type="Proteomes" id="UP001217178"/>
    </source>
</evidence>
<dbReference type="Proteomes" id="UP001217178">
    <property type="component" value="Unassembled WGS sequence"/>
</dbReference>
<organism evidence="2 3">
    <name type="scientific">Xenorhabdus yunnanensis</name>
    <dbReference type="NCBI Taxonomy" id="3025878"/>
    <lineage>
        <taxon>Bacteria</taxon>
        <taxon>Pseudomonadati</taxon>
        <taxon>Pseudomonadota</taxon>
        <taxon>Gammaproteobacteria</taxon>
        <taxon>Enterobacterales</taxon>
        <taxon>Morganellaceae</taxon>
        <taxon>Xenorhabdus</taxon>
    </lineage>
</organism>
<keyword evidence="3" id="KW-1185">Reference proteome</keyword>
<comment type="caution">
    <text evidence="2">The sequence shown here is derived from an EMBL/GenBank/DDBJ whole genome shotgun (WGS) entry which is preliminary data.</text>
</comment>
<dbReference type="EMBL" id="JAQRFI010000055">
    <property type="protein sequence ID" value="MDC9591021.1"/>
    <property type="molecule type" value="Genomic_DNA"/>
</dbReference>
<reference evidence="2 3" key="1">
    <citation type="submission" date="2023-02" db="EMBL/GenBank/DDBJ databases">
        <title>Entomopathogenic bacteria.</title>
        <authorList>
            <person name="Machado R.A."/>
        </authorList>
    </citation>
    <scope>NUCLEOTIDE SEQUENCE [LARGE SCALE GENOMIC DNA]</scope>
    <source>
        <strain evidence="2 3">XENO-10</strain>
    </source>
</reference>
<evidence type="ECO:0000259" key="1">
    <source>
        <dbReference type="Pfam" id="PF15572"/>
    </source>
</evidence>
<name>A0ABT5LIT4_9GAMM</name>
<gene>
    <name evidence="2" type="primary">imm45</name>
    <name evidence="2" type="ORF">PSI23_17440</name>
</gene>
<dbReference type="Pfam" id="PF15572">
    <property type="entry name" value="Imm45"/>
    <property type="match status" value="1"/>
</dbReference>
<feature type="domain" description="Immunity protein 45" evidence="1">
    <location>
        <begin position="4"/>
        <end position="99"/>
    </location>
</feature>
<dbReference type="RefSeq" id="WP_273556268.1">
    <property type="nucleotide sequence ID" value="NZ_JAQRFI010000055.1"/>
</dbReference>
<protein>
    <submittedName>
        <fullName evidence="2">Imm45 family immunity protein</fullName>
    </submittedName>
</protein>
<sequence length="110" mass="12658">MVKLIDYEQDGIGRGCVFRFPAVWPYEEFVDLLVINFPNPDKDTMHALVISTGHKAGSLLVELPKESELTNSVGLKKEWIISNWAEWIYPECDVNDVYIIRRYSPPTITN</sequence>